<feature type="compositionally biased region" description="Basic and acidic residues" evidence="1">
    <location>
        <begin position="70"/>
        <end position="95"/>
    </location>
</feature>
<dbReference type="AlphaFoldDB" id="V7BYN4"/>
<proteinExistence type="predicted"/>
<feature type="compositionally biased region" description="Basic and acidic residues" evidence="1">
    <location>
        <begin position="44"/>
        <end position="54"/>
    </location>
</feature>
<evidence type="ECO:0000256" key="1">
    <source>
        <dbReference type="SAM" id="MobiDB-lite"/>
    </source>
</evidence>
<dbReference type="Gramene" id="ESW21706">
    <property type="protein sequence ID" value="ESW21706"/>
    <property type="gene ID" value="PHAVU_005G092900g"/>
</dbReference>
<accession>V7BYN4</accession>
<sequence length="151" mass="17063">MTEIIQAHFLRKSLESVLQLQTGNEQDKTHKRTMSIDLENVSRFGDDDKEKSVCDKYPSPSTPQLKHGTRLLDDGDFHEQTNFSTEKESGEHNGECKSVEASCENLNAESSPQPIEPEETLIKEKEDFANGSKGERVVSLNLHMVTHHLIK</sequence>
<feature type="region of interest" description="Disordered" evidence="1">
    <location>
        <begin position="42"/>
        <end position="95"/>
    </location>
</feature>
<gene>
    <name evidence="2" type="ORF">PHAVU_005G092900g</name>
</gene>
<dbReference type="EMBL" id="CM002292">
    <property type="protein sequence ID" value="ESW21706.1"/>
    <property type="molecule type" value="Genomic_DNA"/>
</dbReference>
<organism evidence="2 3">
    <name type="scientific">Phaseolus vulgaris</name>
    <name type="common">Kidney bean</name>
    <name type="synonym">French bean</name>
    <dbReference type="NCBI Taxonomy" id="3885"/>
    <lineage>
        <taxon>Eukaryota</taxon>
        <taxon>Viridiplantae</taxon>
        <taxon>Streptophyta</taxon>
        <taxon>Embryophyta</taxon>
        <taxon>Tracheophyta</taxon>
        <taxon>Spermatophyta</taxon>
        <taxon>Magnoliopsida</taxon>
        <taxon>eudicotyledons</taxon>
        <taxon>Gunneridae</taxon>
        <taxon>Pentapetalae</taxon>
        <taxon>rosids</taxon>
        <taxon>fabids</taxon>
        <taxon>Fabales</taxon>
        <taxon>Fabaceae</taxon>
        <taxon>Papilionoideae</taxon>
        <taxon>50 kb inversion clade</taxon>
        <taxon>NPAAA clade</taxon>
        <taxon>indigoferoid/millettioid clade</taxon>
        <taxon>Phaseoleae</taxon>
        <taxon>Phaseolus</taxon>
    </lineage>
</organism>
<reference evidence="3" key="1">
    <citation type="journal article" date="2014" name="Nat. Genet.">
        <title>A reference genome for common bean and genome-wide analysis of dual domestications.</title>
        <authorList>
            <person name="Schmutz J."/>
            <person name="McClean P.E."/>
            <person name="Mamidi S."/>
            <person name="Wu G.A."/>
            <person name="Cannon S.B."/>
            <person name="Grimwood J."/>
            <person name="Jenkins J."/>
            <person name="Shu S."/>
            <person name="Song Q."/>
            <person name="Chavarro C."/>
            <person name="Torres-Torres M."/>
            <person name="Geffroy V."/>
            <person name="Moghaddam S.M."/>
            <person name="Gao D."/>
            <person name="Abernathy B."/>
            <person name="Barry K."/>
            <person name="Blair M."/>
            <person name="Brick M.A."/>
            <person name="Chovatia M."/>
            <person name="Gepts P."/>
            <person name="Goodstein D.M."/>
            <person name="Gonzales M."/>
            <person name="Hellsten U."/>
            <person name="Hyten D.L."/>
            <person name="Jia G."/>
            <person name="Kelly J.D."/>
            <person name="Kudrna D."/>
            <person name="Lee R."/>
            <person name="Richard M.M."/>
            <person name="Miklas P.N."/>
            <person name="Osorno J.M."/>
            <person name="Rodrigues J."/>
            <person name="Thareau V."/>
            <person name="Urrea C.A."/>
            <person name="Wang M."/>
            <person name="Yu Y."/>
            <person name="Zhang M."/>
            <person name="Wing R.A."/>
            <person name="Cregan P.B."/>
            <person name="Rokhsar D.S."/>
            <person name="Jackson S.A."/>
        </authorList>
    </citation>
    <scope>NUCLEOTIDE SEQUENCE [LARGE SCALE GENOMIC DNA]</scope>
    <source>
        <strain evidence="3">cv. G19833</strain>
    </source>
</reference>
<evidence type="ECO:0000313" key="2">
    <source>
        <dbReference type="EMBL" id="ESW21706.1"/>
    </source>
</evidence>
<dbReference type="OrthoDB" id="1907052at2759"/>
<keyword evidence="3" id="KW-1185">Reference proteome</keyword>
<name>V7BYN4_PHAVU</name>
<evidence type="ECO:0000313" key="3">
    <source>
        <dbReference type="Proteomes" id="UP000000226"/>
    </source>
</evidence>
<dbReference type="Proteomes" id="UP000000226">
    <property type="component" value="Chromosome 5"/>
</dbReference>
<protein>
    <submittedName>
        <fullName evidence="2">Uncharacterized protein</fullName>
    </submittedName>
</protein>